<keyword evidence="6" id="KW-0007">Acetylation</keyword>
<dbReference type="SUPFAM" id="SSF75217">
    <property type="entry name" value="alpha/beta knot"/>
    <property type="match status" value="1"/>
</dbReference>
<dbReference type="PANTHER" id="PTHR12029">
    <property type="entry name" value="RNA METHYLTRANSFERASE"/>
    <property type="match status" value="1"/>
</dbReference>
<reference evidence="13" key="2">
    <citation type="submission" date="2020-06" db="EMBL/GenBank/DDBJ databases">
        <authorList>
            <person name="Sheffer M."/>
        </authorList>
    </citation>
    <scope>NUCLEOTIDE SEQUENCE</scope>
</reference>
<evidence type="ECO:0000256" key="9">
    <source>
        <dbReference type="ARBA" id="ARBA00093594"/>
    </source>
</evidence>
<evidence type="ECO:0000256" key="5">
    <source>
        <dbReference type="ARBA" id="ARBA00022884"/>
    </source>
</evidence>
<comment type="similarity">
    <text evidence="1">Belongs to the class IV-like SAM-binding methyltransferase superfamily. RNA methyltransferase TrmH family.</text>
</comment>
<evidence type="ECO:0000256" key="11">
    <source>
        <dbReference type="ARBA" id="ARBA00093656"/>
    </source>
</evidence>
<dbReference type="GO" id="GO:0003723">
    <property type="term" value="F:RNA binding"/>
    <property type="evidence" value="ECO:0007669"/>
    <property type="project" value="UniProtKB-KW"/>
</dbReference>
<dbReference type="InterPro" id="IPR001537">
    <property type="entry name" value="SpoU_MeTrfase"/>
</dbReference>
<feature type="domain" description="tRNA/rRNA methyltransferase SpoU type" evidence="12">
    <location>
        <begin position="1049"/>
        <end position="1190"/>
    </location>
</feature>
<evidence type="ECO:0000256" key="2">
    <source>
        <dbReference type="ARBA" id="ARBA00022603"/>
    </source>
</evidence>
<dbReference type="Pfam" id="PF00588">
    <property type="entry name" value="SpoU_methylase"/>
    <property type="match status" value="1"/>
</dbReference>
<dbReference type="AlphaFoldDB" id="A0A8T0G0B1"/>
<accession>A0A8T0G0B1</accession>
<dbReference type="GO" id="GO:0030488">
    <property type="term" value="P:tRNA methylation"/>
    <property type="evidence" value="ECO:0007669"/>
    <property type="project" value="InterPro"/>
</dbReference>
<dbReference type="PANTHER" id="PTHR12029:SF11">
    <property type="entry name" value="METHYLTRANSFERASE TARBP1-RELATED"/>
    <property type="match status" value="1"/>
</dbReference>
<comment type="catalytic activity">
    <reaction evidence="7">
        <text>guanosine(18) in tRNA + S-adenosyl-L-methionine = 2'-O-methylguanosine(18) in tRNA + S-adenosyl-L-homocysteine + H(+)</text>
        <dbReference type="Rhea" id="RHEA:20077"/>
        <dbReference type="Rhea" id="RHEA-COMP:10190"/>
        <dbReference type="Rhea" id="RHEA-COMP:10192"/>
        <dbReference type="ChEBI" id="CHEBI:15378"/>
        <dbReference type="ChEBI" id="CHEBI:57856"/>
        <dbReference type="ChEBI" id="CHEBI:59789"/>
        <dbReference type="ChEBI" id="CHEBI:74269"/>
        <dbReference type="ChEBI" id="CHEBI:74445"/>
        <dbReference type="EC" id="2.1.1.34"/>
    </reaction>
    <physiologicalReaction direction="left-to-right" evidence="7">
        <dbReference type="Rhea" id="RHEA:20078"/>
    </physiologicalReaction>
</comment>
<name>A0A8T0G0B1_ARGBR</name>
<keyword evidence="5" id="KW-0694">RNA-binding</keyword>
<proteinExistence type="inferred from homology"/>
<evidence type="ECO:0000259" key="12">
    <source>
        <dbReference type="Pfam" id="PF00588"/>
    </source>
</evidence>
<protein>
    <recommendedName>
        <fullName evidence="10">tRNA (guanosine(18)-2'-O)-methyltransferase TARBP1</fullName>
        <ecNumber evidence="9">2.1.1.34</ecNumber>
    </recommendedName>
    <alternativeName>
        <fullName evidence="11">TAR RNA-binding protein 1</fullName>
    </alternativeName>
</protein>
<evidence type="ECO:0000313" key="13">
    <source>
        <dbReference type="EMBL" id="KAF8795380.1"/>
    </source>
</evidence>
<keyword evidence="14" id="KW-1185">Reference proteome</keyword>
<sequence>MNAENVKIWNDVVILFESLEEKQIHVIKPVLPKFSRILSLAARENSSTDENNVKLISAWLMALISRMLKHETKFIIKWALSTVLTFDFKKHVLHEDSLKMLIKILFETLNDQSLYSRNSEQDNYSLFLSSEKISKFLKNYISGLKFPSEKVTFFRYLLNIIASQSWCIVALLHITVALSTLESTPSWSKSDISLIRNIVVNCQRSHEPAFRASLEYFMMECCTLFMDWNSLHIENLVELLSVFKSSAVSRHSKPWNNFAARIHELIFNESSGAITQDTATEYCTKNITKILEVNINEAPDADVEEVELEKMARMLMLFADASVISVESTQDKLHWNSILNPVISIIQFASNRPYMHSKKFLSSVKLITLLIKESHGCDKIELDPHTTNIIGSLNQSPEIIEFLYQRLFMNIYNNSCISQSYILFEFFDTIIAESRLNGLFLSIIPQMMKKVEDILEDKTQRRNLLFSLWKILVSLVNSGLAINFSIIQSLNYRIFSEVLKCGILQECLSKPANLDGIRKEQWLRFSHQSICNFWCVIHSVIPHLSDDEMTFIMLPLIEETEKVFNDGPKIVVPYAISCLKQIIPKLGKHNLSMMSALLEVAWKSCLELRGNEAFRPSLSSLIEIIFQPDMIQEAFFPSLDMYFKRFKELSESTSGIFYTFIKQFCSAIPLRKLLESGFNCIHIFVFALTFGPIHQKAHKIMEETLIYLLEQDPHLSRSLTLVDSNKPSCFVRITILEYLLENLKEETKESEDFVFLLIQELMMADSEDESKPTSHFANSLSHRIRNRAWQSILLIQHFIKNKVLNEQLLLKTLTALGAESQQPSIRYLQEWVTFNVLHVEQSFINKFILIIDDSLDKRPSYIISVVSITNLLILHQIINEKNNIAKCFKLLTILCMAQNFTVRLYAQVTLTNLFELCQQMDISNFINQYEFVSQMIDMQNPPGGKGTCLETVLYDLPRLSTLSPDEWIRPDWFNKNCFHVLTYNLDDSLKKSLPTSWTSKMLNDNLVTESNSLDYNFQKKIMPVKDIIESSDDVVLINLEQKQIQKDGLIVVASLIDRVPNLGGLCRTCEVFGVKEFVIGSLRYIEDKQFQNLAVSADKWVSIKEVKTYMLKEYLMSMKEEGYTLVGAEQTEDSCNLKEYQFPKKSILLLGHEKEGLPVELIQLLDTCVEIPQQGVVRSLNVHVSGAILIWEYARQHSNLS</sequence>
<dbReference type="InterPro" id="IPR029028">
    <property type="entry name" value="Alpha/beta_knot_MTases"/>
</dbReference>
<evidence type="ECO:0000256" key="8">
    <source>
        <dbReference type="ARBA" id="ARBA00093361"/>
    </source>
</evidence>
<keyword evidence="4" id="KW-0949">S-adenosyl-L-methionine</keyword>
<keyword evidence="3" id="KW-0808">Transferase</keyword>
<comment type="function">
    <text evidence="8">S-adenosyl-L-methionine-dependent 2'-O-ribose methyltransferase that catalyzes the formation of 2'-O-methylguanosine at position 18 (Gm18) in a subset of tRNA. Selectively mediates Gm18 methylation of tRNAGln-TTG/CTG and tRNASer-TGA/GCT. Gm18 modification can enhance the stability of modified tRNAs.</text>
</comment>
<dbReference type="EC" id="2.1.1.34" evidence="9"/>
<evidence type="ECO:0000256" key="10">
    <source>
        <dbReference type="ARBA" id="ARBA00093636"/>
    </source>
</evidence>
<dbReference type="InterPro" id="IPR029026">
    <property type="entry name" value="tRNA_m1G_MTases_N"/>
</dbReference>
<dbReference type="EMBL" id="JABXBU010000002">
    <property type="protein sequence ID" value="KAF8795380.1"/>
    <property type="molecule type" value="Genomic_DNA"/>
</dbReference>
<dbReference type="CDD" id="cd18091">
    <property type="entry name" value="SpoU-like_TRM3-like"/>
    <property type="match status" value="1"/>
</dbReference>
<evidence type="ECO:0000256" key="6">
    <source>
        <dbReference type="ARBA" id="ARBA00022990"/>
    </source>
</evidence>
<dbReference type="Proteomes" id="UP000807504">
    <property type="component" value="Unassembled WGS sequence"/>
</dbReference>
<dbReference type="InterPro" id="IPR044748">
    <property type="entry name" value="Trm3/TARBP1_C"/>
</dbReference>
<organism evidence="13 14">
    <name type="scientific">Argiope bruennichi</name>
    <name type="common">Wasp spider</name>
    <name type="synonym">Aranea bruennichi</name>
    <dbReference type="NCBI Taxonomy" id="94029"/>
    <lineage>
        <taxon>Eukaryota</taxon>
        <taxon>Metazoa</taxon>
        <taxon>Ecdysozoa</taxon>
        <taxon>Arthropoda</taxon>
        <taxon>Chelicerata</taxon>
        <taxon>Arachnida</taxon>
        <taxon>Araneae</taxon>
        <taxon>Araneomorphae</taxon>
        <taxon>Entelegynae</taxon>
        <taxon>Araneoidea</taxon>
        <taxon>Araneidae</taxon>
        <taxon>Argiope</taxon>
    </lineage>
</organism>
<reference evidence="13" key="1">
    <citation type="journal article" date="2020" name="bioRxiv">
        <title>Chromosome-level reference genome of the European wasp spider Argiope bruennichi: a resource for studies on range expansion and evolutionary adaptation.</title>
        <authorList>
            <person name="Sheffer M.M."/>
            <person name="Hoppe A."/>
            <person name="Krehenwinkel H."/>
            <person name="Uhl G."/>
            <person name="Kuss A.W."/>
            <person name="Jensen L."/>
            <person name="Jensen C."/>
            <person name="Gillespie R.G."/>
            <person name="Hoff K.J."/>
            <person name="Prost S."/>
        </authorList>
    </citation>
    <scope>NUCLEOTIDE SEQUENCE</scope>
</reference>
<evidence type="ECO:0000313" key="14">
    <source>
        <dbReference type="Proteomes" id="UP000807504"/>
    </source>
</evidence>
<evidence type="ECO:0000256" key="4">
    <source>
        <dbReference type="ARBA" id="ARBA00022691"/>
    </source>
</evidence>
<evidence type="ECO:0000256" key="3">
    <source>
        <dbReference type="ARBA" id="ARBA00022679"/>
    </source>
</evidence>
<keyword evidence="2 13" id="KW-0489">Methyltransferase</keyword>
<comment type="caution">
    <text evidence="13">The sequence shown here is derived from an EMBL/GenBank/DDBJ whole genome shotgun (WGS) entry which is preliminary data.</text>
</comment>
<gene>
    <name evidence="13" type="ORF">HNY73_003233</name>
</gene>
<dbReference type="GO" id="GO:0141100">
    <property type="term" value="F:tRNA (guanine(18)-2'-O)-methyltransferase activity"/>
    <property type="evidence" value="ECO:0007669"/>
    <property type="project" value="UniProtKB-EC"/>
</dbReference>
<dbReference type="InterPro" id="IPR045330">
    <property type="entry name" value="TRM3/TARBP1"/>
</dbReference>
<dbReference type="Gene3D" id="3.40.1280.10">
    <property type="match status" value="1"/>
</dbReference>
<dbReference type="FunFam" id="3.40.1280.10:FF:000010">
    <property type="entry name" value="probable methyltransferase TARBP1"/>
    <property type="match status" value="1"/>
</dbReference>
<evidence type="ECO:0000256" key="7">
    <source>
        <dbReference type="ARBA" id="ARBA00093266"/>
    </source>
</evidence>
<evidence type="ECO:0000256" key="1">
    <source>
        <dbReference type="ARBA" id="ARBA00007228"/>
    </source>
</evidence>